<comment type="caution">
    <text evidence="1">The sequence shown here is derived from an EMBL/GenBank/DDBJ whole genome shotgun (WGS) entry which is preliminary data.</text>
</comment>
<dbReference type="Proteomes" id="UP001207468">
    <property type="component" value="Unassembled WGS sequence"/>
</dbReference>
<name>A0ACC0UHT9_9AGAM</name>
<accession>A0ACC0UHT9</accession>
<evidence type="ECO:0000313" key="1">
    <source>
        <dbReference type="EMBL" id="KAI9511226.1"/>
    </source>
</evidence>
<sequence length="179" mass="18841">MSYRTDNGASYDRTLLSSVPDPTRAEKQEGYDVDILDESRDRRAPTPPKALAPSDQQHGPSAVGYSPGALSYARKEEQAPAPATTTANGYELVLEKVPWYRTRWGIIAIVVVIILIIGGAVGGAVGGTRHGSDKSKSNNSSSDVQGQGQATNSSQQVGVTPASSTFPTVSSPPPQTSQK</sequence>
<keyword evidence="2" id="KW-1185">Reference proteome</keyword>
<reference evidence="1" key="1">
    <citation type="submission" date="2021-03" db="EMBL/GenBank/DDBJ databases">
        <title>Evolutionary priming and transition to the ectomycorrhizal habit in an iconic lineage of mushroom-forming fungi: is preadaptation a requirement?</title>
        <authorList>
            <consortium name="DOE Joint Genome Institute"/>
            <person name="Looney B.P."/>
            <person name="Miyauchi S."/>
            <person name="Morin E."/>
            <person name="Drula E."/>
            <person name="Courty P.E."/>
            <person name="Chicoki N."/>
            <person name="Fauchery L."/>
            <person name="Kohler A."/>
            <person name="Kuo A."/>
            <person name="LaButti K."/>
            <person name="Pangilinan J."/>
            <person name="Lipzen A."/>
            <person name="Riley R."/>
            <person name="Andreopoulos W."/>
            <person name="He G."/>
            <person name="Johnson J."/>
            <person name="Barry K.W."/>
            <person name="Grigoriev I.V."/>
            <person name="Nagy L."/>
            <person name="Hibbett D."/>
            <person name="Henrissat B."/>
            <person name="Matheny P.B."/>
            <person name="Labbe J."/>
            <person name="Martin A.F."/>
        </authorList>
    </citation>
    <scope>NUCLEOTIDE SEQUENCE</scope>
    <source>
        <strain evidence="1">BPL698</strain>
    </source>
</reference>
<evidence type="ECO:0000313" key="2">
    <source>
        <dbReference type="Proteomes" id="UP001207468"/>
    </source>
</evidence>
<protein>
    <submittedName>
        <fullName evidence="1">Uncharacterized protein</fullName>
    </submittedName>
</protein>
<organism evidence="1 2">
    <name type="scientific">Russula earlei</name>
    <dbReference type="NCBI Taxonomy" id="71964"/>
    <lineage>
        <taxon>Eukaryota</taxon>
        <taxon>Fungi</taxon>
        <taxon>Dikarya</taxon>
        <taxon>Basidiomycota</taxon>
        <taxon>Agaricomycotina</taxon>
        <taxon>Agaricomycetes</taxon>
        <taxon>Russulales</taxon>
        <taxon>Russulaceae</taxon>
        <taxon>Russula</taxon>
    </lineage>
</organism>
<proteinExistence type="predicted"/>
<dbReference type="EMBL" id="JAGFNK010000025">
    <property type="protein sequence ID" value="KAI9511226.1"/>
    <property type="molecule type" value="Genomic_DNA"/>
</dbReference>
<gene>
    <name evidence="1" type="ORF">F5148DRAFT_1172756</name>
</gene>